<accession>A0A6J6I6J5</accession>
<dbReference type="AlphaFoldDB" id="A0A6J6I6J5"/>
<protein>
    <submittedName>
        <fullName evidence="1">Unannotated protein</fullName>
    </submittedName>
</protein>
<name>A0A6J6I6J5_9ZZZZ</name>
<organism evidence="1">
    <name type="scientific">freshwater metagenome</name>
    <dbReference type="NCBI Taxonomy" id="449393"/>
    <lineage>
        <taxon>unclassified sequences</taxon>
        <taxon>metagenomes</taxon>
        <taxon>ecological metagenomes</taxon>
    </lineage>
</organism>
<evidence type="ECO:0000313" key="1">
    <source>
        <dbReference type="EMBL" id="CAB4622101.1"/>
    </source>
</evidence>
<sequence length="110" mass="11628">MRVNALTRSTPVVTLLHSTSSMLRSQVSSASTEAIVPWNESVWMTRPENGTHGSPSVVATVSSQLSSSVYSTVAPTVKELVELIAMSVLPENVDVLVGVLSVGCKSDADR</sequence>
<reference evidence="1" key="1">
    <citation type="submission" date="2020-05" db="EMBL/GenBank/DDBJ databases">
        <authorList>
            <person name="Chiriac C."/>
            <person name="Salcher M."/>
            <person name="Ghai R."/>
            <person name="Kavagutti S V."/>
        </authorList>
    </citation>
    <scope>NUCLEOTIDE SEQUENCE</scope>
</reference>
<gene>
    <name evidence="1" type="ORF">UFOPK1835_01867</name>
</gene>
<dbReference type="EMBL" id="CAEZUP010000110">
    <property type="protein sequence ID" value="CAB4622101.1"/>
    <property type="molecule type" value="Genomic_DNA"/>
</dbReference>
<proteinExistence type="predicted"/>